<protein>
    <submittedName>
        <fullName evidence="2">Uncharacterized protein</fullName>
    </submittedName>
</protein>
<evidence type="ECO:0000313" key="2">
    <source>
        <dbReference type="EMBL" id="SHH08923.1"/>
    </source>
</evidence>
<keyword evidence="3" id="KW-1185">Reference proteome</keyword>
<dbReference type="OrthoDB" id="827255at2"/>
<dbReference type="RefSeq" id="WP_073239204.1">
    <property type="nucleotide sequence ID" value="NZ_FQUQ01000020.1"/>
</dbReference>
<evidence type="ECO:0000256" key="1">
    <source>
        <dbReference type="SAM" id="MobiDB-lite"/>
    </source>
</evidence>
<dbReference type="Proteomes" id="UP000184287">
    <property type="component" value="Unassembled WGS sequence"/>
</dbReference>
<accession>A0A1M5Q5X1</accession>
<dbReference type="Pfam" id="PF10884">
    <property type="entry name" value="DUF2683"/>
    <property type="match status" value="1"/>
</dbReference>
<dbReference type="AlphaFoldDB" id="A0A1M5Q5X1"/>
<feature type="region of interest" description="Disordered" evidence="1">
    <location>
        <begin position="44"/>
        <end position="68"/>
    </location>
</feature>
<sequence length="68" mass="7667">MDRLIVYPANEEQMLALQAVLETMKIPFEQKEAAHPGHVIDGLIKSSKEVEEGKSEPYTGIRDMLDPK</sequence>
<dbReference type="InterPro" id="IPR020271">
    <property type="entry name" value="Uncharacterised_MJ1172"/>
</dbReference>
<gene>
    <name evidence="2" type="ORF">SAMN04488522_1202</name>
</gene>
<feature type="compositionally biased region" description="Basic and acidic residues" evidence="1">
    <location>
        <begin position="46"/>
        <end position="55"/>
    </location>
</feature>
<proteinExistence type="predicted"/>
<name>A0A1M5Q5X1_9SPHI</name>
<dbReference type="EMBL" id="FQUQ01000020">
    <property type="protein sequence ID" value="SHH08923.1"/>
    <property type="molecule type" value="Genomic_DNA"/>
</dbReference>
<evidence type="ECO:0000313" key="3">
    <source>
        <dbReference type="Proteomes" id="UP000184287"/>
    </source>
</evidence>
<organism evidence="2 3">
    <name type="scientific">Pedobacter caeni</name>
    <dbReference type="NCBI Taxonomy" id="288992"/>
    <lineage>
        <taxon>Bacteria</taxon>
        <taxon>Pseudomonadati</taxon>
        <taxon>Bacteroidota</taxon>
        <taxon>Sphingobacteriia</taxon>
        <taxon>Sphingobacteriales</taxon>
        <taxon>Sphingobacteriaceae</taxon>
        <taxon>Pedobacter</taxon>
    </lineage>
</organism>
<reference evidence="3" key="1">
    <citation type="submission" date="2016-11" db="EMBL/GenBank/DDBJ databases">
        <authorList>
            <person name="Varghese N."/>
            <person name="Submissions S."/>
        </authorList>
    </citation>
    <scope>NUCLEOTIDE SEQUENCE [LARGE SCALE GENOMIC DNA]</scope>
    <source>
        <strain evidence="3">DSM 16990</strain>
    </source>
</reference>